<dbReference type="InterPro" id="IPR011990">
    <property type="entry name" value="TPR-like_helical_dom_sf"/>
</dbReference>
<feature type="transmembrane region" description="Helical" evidence="5">
    <location>
        <begin position="32"/>
        <end position="50"/>
    </location>
</feature>
<keyword evidence="8" id="KW-1185">Reference proteome</keyword>
<name>A0A433JHG0_9GAMM</name>
<keyword evidence="5" id="KW-0812">Transmembrane</keyword>
<sequence length="222" mass="25291">MSEWASIFSLSILLITALGIALYPLRPYKKLKTMLVPVLSVAAVFAYYHWGSWFELQDYKQQIIKQQQAQALLSKIRSPQELIAKLKAKLDENPSGARGWYLLGRLYASQGQWKDARESFAQAFALEPNDEQITVNYAQSLWQENQRHFNEPIRGLVNRLLQINPNQPDALAMLAMNAFMSHDYPLAIRYWRQLLTVVPPDSDDAKAIKQAIAKAEQAAQAT</sequence>
<dbReference type="Pfam" id="PF23914">
    <property type="entry name" value="TPR_CcmH_CycH"/>
    <property type="match status" value="1"/>
</dbReference>
<evidence type="ECO:0000313" key="8">
    <source>
        <dbReference type="Proteomes" id="UP000288012"/>
    </source>
</evidence>
<organism evidence="7 8">
    <name type="scientific">Legionella septentrionalis</name>
    <dbReference type="NCBI Taxonomy" id="2498109"/>
    <lineage>
        <taxon>Bacteria</taxon>
        <taxon>Pseudomonadati</taxon>
        <taxon>Pseudomonadota</taxon>
        <taxon>Gammaproteobacteria</taxon>
        <taxon>Legionellales</taxon>
        <taxon>Legionellaceae</taxon>
        <taxon>Legionella</taxon>
    </lineage>
</organism>
<reference evidence="7 8" key="1">
    <citation type="submission" date="2018-12" db="EMBL/GenBank/DDBJ databases">
        <title>Legionella sp,whole genome shotgun sequence.</title>
        <authorList>
            <person name="Wu H."/>
        </authorList>
    </citation>
    <scope>NUCLEOTIDE SEQUENCE [LARGE SCALE GENOMIC DNA]</scope>
    <source>
        <strain evidence="8">km714</strain>
    </source>
</reference>
<dbReference type="PROSITE" id="PS50293">
    <property type="entry name" value="TPR_REGION"/>
    <property type="match status" value="1"/>
</dbReference>
<comment type="caution">
    <text evidence="7">The sequence shown here is derived from an EMBL/GenBank/DDBJ whole genome shotgun (WGS) entry which is preliminary data.</text>
</comment>
<feature type="repeat" description="TPR" evidence="4">
    <location>
        <begin position="97"/>
        <end position="130"/>
    </location>
</feature>
<dbReference type="Gene3D" id="1.25.40.10">
    <property type="entry name" value="Tetratricopeptide repeat domain"/>
    <property type="match status" value="1"/>
</dbReference>
<keyword evidence="2" id="KW-0201">Cytochrome c-type biogenesis</keyword>
<dbReference type="GO" id="GO:0017004">
    <property type="term" value="P:cytochrome complex assembly"/>
    <property type="evidence" value="ECO:0007669"/>
    <property type="project" value="UniProtKB-KW"/>
</dbReference>
<dbReference type="PROSITE" id="PS50005">
    <property type="entry name" value="TPR"/>
    <property type="match status" value="1"/>
</dbReference>
<dbReference type="SMART" id="SM00028">
    <property type="entry name" value="TPR"/>
    <property type="match status" value="2"/>
</dbReference>
<dbReference type="InterPro" id="IPR019734">
    <property type="entry name" value="TPR_rpt"/>
</dbReference>
<dbReference type="EMBL" id="RZGR01000036">
    <property type="protein sequence ID" value="RUQ81611.1"/>
    <property type="molecule type" value="Genomic_DNA"/>
</dbReference>
<feature type="transmembrane region" description="Helical" evidence="5">
    <location>
        <begin position="6"/>
        <end position="25"/>
    </location>
</feature>
<dbReference type="OrthoDB" id="9776053at2"/>
<dbReference type="SUPFAM" id="SSF48452">
    <property type="entry name" value="TPR-like"/>
    <property type="match status" value="1"/>
</dbReference>
<evidence type="ECO:0000256" key="4">
    <source>
        <dbReference type="PROSITE-ProRule" id="PRU00339"/>
    </source>
</evidence>
<dbReference type="RefSeq" id="WP_126954761.1">
    <property type="nucleotide sequence ID" value="NZ_RZGR01000036.1"/>
</dbReference>
<evidence type="ECO:0000256" key="2">
    <source>
        <dbReference type="ARBA" id="ARBA00022748"/>
    </source>
</evidence>
<dbReference type="InterPro" id="IPR056413">
    <property type="entry name" value="TPR_CcmH_CycH"/>
</dbReference>
<keyword evidence="1" id="KW-0677">Repeat</keyword>
<proteinExistence type="predicted"/>
<evidence type="ECO:0000313" key="7">
    <source>
        <dbReference type="EMBL" id="RUQ81611.1"/>
    </source>
</evidence>
<dbReference type="PANTHER" id="PTHR47870:SF1">
    <property type="entry name" value="CYTOCHROME C-TYPE BIOGENESIS PROTEIN CCMH"/>
    <property type="match status" value="1"/>
</dbReference>
<dbReference type="Proteomes" id="UP000288012">
    <property type="component" value="Unassembled WGS sequence"/>
</dbReference>
<accession>A0A433JHG0</accession>
<keyword evidence="5" id="KW-1133">Transmembrane helix</keyword>
<keyword evidence="5" id="KW-0472">Membrane</keyword>
<dbReference type="AlphaFoldDB" id="A0A433JHG0"/>
<evidence type="ECO:0000256" key="1">
    <source>
        <dbReference type="ARBA" id="ARBA00022737"/>
    </source>
</evidence>
<dbReference type="InterPro" id="IPR051263">
    <property type="entry name" value="C-type_cytochrome_biogenesis"/>
</dbReference>
<dbReference type="PANTHER" id="PTHR47870">
    <property type="entry name" value="CYTOCHROME C-TYPE BIOGENESIS PROTEIN CCMH"/>
    <property type="match status" value="1"/>
</dbReference>
<keyword evidence="3 4" id="KW-0802">TPR repeat</keyword>
<evidence type="ECO:0000259" key="6">
    <source>
        <dbReference type="Pfam" id="PF23914"/>
    </source>
</evidence>
<feature type="domain" description="Cytochrome c-type biogenesis protein H TPR" evidence="6">
    <location>
        <begin position="56"/>
        <end position="203"/>
    </location>
</feature>
<gene>
    <name evidence="7" type="ORF">EKM59_10080</name>
</gene>
<evidence type="ECO:0000256" key="3">
    <source>
        <dbReference type="ARBA" id="ARBA00022803"/>
    </source>
</evidence>
<evidence type="ECO:0000256" key="5">
    <source>
        <dbReference type="SAM" id="Phobius"/>
    </source>
</evidence>
<protein>
    <submittedName>
        <fullName evidence="7">Tetratricopeptide repeat protein</fullName>
    </submittedName>
</protein>